<dbReference type="AlphaFoldDB" id="A0A9N9PRQ5"/>
<organism evidence="2 3">
    <name type="scientific">Hymenoscyphus albidus</name>
    <dbReference type="NCBI Taxonomy" id="595503"/>
    <lineage>
        <taxon>Eukaryota</taxon>
        <taxon>Fungi</taxon>
        <taxon>Dikarya</taxon>
        <taxon>Ascomycota</taxon>
        <taxon>Pezizomycotina</taxon>
        <taxon>Leotiomycetes</taxon>
        <taxon>Helotiales</taxon>
        <taxon>Helotiaceae</taxon>
        <taxon>Hymenoscyphus</taxon>
    </lineage>
</organism>
<name>A0A9N9PRQ5_9HELO</name>
<gene>
    <name evidence="2" type="ORF">HYALB_00008633</name>
</gene>
<evidence type="ECO:0000256" key="1">
    <source>
        <dbReference type="SAM" id="Phobius"/>
    </source>
</evidence>
<dbReference type="EMBL" id="CAJVRM010000054">
    <property type="protein sequence ID" value="CAG8972718.1"/>
    <property type="molecule type" value="Genomic_DNA"/>
</dbReference>
<sequence length="129" mass="14890">MYSSSHGTIFLIALSASVLMLFGIHSHLRYLIATNENLDDHEDYRSTQLPAVIKQVAASFYASSEKEKNFLVYHTEFTRVDDLPPALICKERWYKSISVGQRIYRLIEKISYGVYWINRTEEIFFSGGA</sequence>
<evidence type="ECO:0000313" key="3">
    <source>
        <dbReference type="Proteomes" id="UP000701801"/>
    </source>
</evidence>
<keyword evidence="1" id="KW-1133">Transmembrane helix</keyword>
<evidence type="ECO:0000313" key="2">
    <source>
        <dbReference type="EMBL" id="CAG8972718.1"/>
    </source>
</evidence>
<accession>A0A9N9PRQ5</accession>
<reference evidence="2" key="1">
    <citation type="submission" date="2021-07" db="EMBL/GenBank/DDBJ databases">
        <authorList>
            <person name="Durling M."/>
        </authorList>
    </citation>
    <scope>NUCLEOTIDE SEQUENCE</scope>
</reference>
<feature type="transmembrane region" description="Helical" evidence="1">
    <location>
        <begin position="6"/>
        <end position="24"/>
    </location>
</feature>
<keyword evidence="3" id="KW-1185">Reference proteome</keyword>
<proteinExistence type="predicted"/>
<keyword evidence="1" id="KW-0472">Membrane</keyword>
<dbReference type="Proteomes" id="UP000701801">
    <property type="component" value="Unassembled WGS sequence"/>
</dbReference>
<keyword evidence="1" id="KW-0812">Transmembrane</keyword>
<comment type="caution">
    <text evidence="2">The sequence shown here is derived from an EMBL/GenBank/DDBJ whole genome shotgun (WGS) entry which is preliminary data.</text>
</comment>
<protein>
    <submittedName>
        <fullName evidence="2">Uncharacterized protein</fullName>
    </submittedName>
</protein>